<accession>A0A8J7GE95</accession>
<dbReference type="Pfam" id="PF09587">
    <property type="entry name" value="PGA_cap"/>
    <property type="match status" value="1"/>
</dbReference>
<dbReference type="Gene3D" id="3.60.21.10">
    <property type="match status" value="1"/>
</dbReference>
<name>A0A8J7GE95_9ACTN</name>
<comment type="caution">
    <text evidence="3">The sequence shown here is derived from an EMBL/GenBank/DDBJ whole genome shotgun (WGS) entry which is preliminary data.</text>
</comment>
<dbReference type="InterPro" id="IPR029052">
    <property type="entry name" value="Metallo-depent_PP-like"/>
</dbReference>
<dbReference type="EMBL" id="JADOUF010000001">
    <property type="protein sequence ID" value="MBG6137094.1"/>
    <property type="molecule type" value="Genomic_DNA"/>
</dbReference>
<dbReference type="RefSeq" id="WP_233473106.1">
    <property type="nucleotide sequence ID" value="NZ_BONS01000022.1"/>
</dbReference>
<gene>
    <name evidence="3" type="ORF">IW245_003288</name>
</gene>
<proteinExistence type="inferred from homology"/>
<keyword evidence="4" id="KW-1185">Reference proteome</keyword>
<dbReference type="CDD" id="cd07381">
    <property type="entry name" value="MPP_CapA"/>
    <property type="match status" value="1"/>
</dbReference>
<evidence type="ECO:0000256" key="1">
    <source>
        <dbReference type="ARBA" id="ARBA00005662"/>
    </source>
</evidence>
<dbReference type="Proteomes" id="UP000622552">
    <property type="component" value="Unassembled WGS sequence"/>
</dbReference>
<dbReference type="SMART" id="SM00854">
    <property type="entry name" value="PGA_cap"/>
    <property type="match status" value="1"/>
</dbReference>
<protein>
    <submittedName>
        <fullName evidence="3">Poly-gamma-glutamate synthesis protein (Capsule biosynthesis protein)</fullName>
    </submittedName>
</protein>
<sequence length="403" mass="42082">MRRRMVWIVTGALAAVAALGGGGWYLTSGGGPAPASASVPAFAGTPTPLNPDPAAVTRDTAGRRTLTVLGAGDVLPHPELWQQASKDGGGAMDFLPVLSGAAPAVSASDLAICHLETALAPDGGPFEGYPTFSVPPTVVGGIRRSGFDACSTASTHALDHGEEGAQRTLTALDQAGLGHTGTFSSAAAAAKPTIYTVKGVKVGHLSYSKRGTGPQPPDGKAWLVNQVDVAAILAAAHRTRQAGAEIVVLSMTWGTEYENEPDADQQQWAKKLIASPDIDLILGHHANVVQPVEKISGKWVVYGMGNLLARHAEPVNANREGVMMRSTFVEVSPHKWQVSHLEAIPIWMDLNPDIRLVDLTRALADPAVPEGKKAIYHAAMGRIRDHLLSHGAEANGLVVPQGG</sequence>
<organism evidence="3 4">
    <name type="scientific">Longispora fulva</name>
    <dbReference type="NCBI Taxonomy" id="619741"/>
    <lineage>
        <taxon>Bacteria</taxon>
        <taxon>Bacillati</taxon>
        <taxon>Actinomycetota</taxon>
        <taxon>Actinomycetes</taxon>
        <taxon>Micromonosporales</taxon>
        <taxon>Micromonosporaceae</taxon>
        <taxon>Longispora</taxon>
    </lineage>
</organism>
<dbReference type="InterPro" id="IPR019079">
    <property type="entry name" value="Capsule_synth_CapA"/>
</dbReference>
<evidence type="ECO:0000259" key="2">
    <source>
        <dbReference type="SMART" id="SM00854"/>
    </source>
</evidence>
<dbReference type="AlphaFoldDB" id="A0A8J7GE95"/>
<dbReference type="PANTHER" id="PTHR33393:SF13">
    <property type="entry name" value="PGA BIOSYNTHESIS PROTEIN CAPA"/>
    <property type="match status" value="1"/>
</dbReference>
<comment type="similarity">
    <text evidence="1">Belongs to the CapA family.</text>
</comment>
<dbReference type="InterPro" id="IPR052169">
    <property type="entry name" value="CW_Biosynth-Accessory"/>
</dbReference>
<evidence type="ECO:0000313" key="3">
    <source>
        <dbReference type="EMBL" id="MBG6137094.1"/>
    </source>
</evidence>
<dbReference type="PANTHER" id="PTHR33393">
    <property type="entry name" value="POLYGLUTAMINE SYNTHESIS ACCESSORY PROTEIN RV0574C-RELATED"/>
    <property type="match status" value="1"/>
</dbReference>
<reference evidence="3" key="1">
    <citation type="submission" date="2020-11" db="EMBL/GenBank/DDBJ databases">
        <title>Sequencing the genomes of 1000 actinobacteria strains.</title>
        <authorList>
            <person name="Klenk H.-P."/>
        </authorList>
    </citation>
    <scope>NUCLEOTIDE SEQUENCE</scope>
    <source>
        <strain evidence="3">DSM 45356</strain>
    </source>
</reference>
<evidence type="ECO:0000313" key="4">
    <source>
        <dbReference type="Proteomes" id="UP000622552"/>
    </source>
</evidence>
<dbReference type="SUPFAM" id="SSF56300">
    <property type="entry name" value="Metallo-dependent phosphatases"/>
    <property type="match status" value="1"/>
</dbReference>
<feature type="domain" description="Capsule synthesis protein CapA" evidence="2">
    <location>
        <begin position="67"/>
        <end position="311"/>
    </location>
</feature>